<sequence>MDSPEFSPEPFEEDDVDSKKPGESSTAKKPRTKALGRTRTKSGCLTCRKRRIKCGEERPTCHNCTKSKRKCEGYIKQVVFKDPINTYKPPVSSAATLAAKAHQSAARRNAQPQELTIIQTPLTAIPKSSSGKASKQSAKSTATSSRIVSDSVPKRSGSYQQPFQNSASRDNFADGGPSFASHEVSADTVDRSHVPEPGYHQFKKDPTGLRQSASPIKQEPGGRSTRNPIQTSPEHQHSVFGASLTGQQSFQDHNDRFPASSLSNFYPPYQSTEWVAAQDSRSASSSAPSPAQAQDLSSPRGGSVDQSRSSEERMLAGAVWAMRDKQRDATMYSNYQPDDHIAPQSSIQVYSQDEDMEDDDEDPWDVSDDDTSVTGYDEYGREEHHNRHLRDNDLGAQVVFALKSGQSFQDVHPRSIMDFIDRPNMLATYVPSFQATPLSDPITARIFCHFVNVTGPCMSMFERHPANPSLIFQGRPIPASQQHIWTYTFPTLALQNSALLHAMLALASLHIAKLQDGPVTASLKHYAIGLRRVGKLINLPNRQKEPATLAAALLLAFYECWCADHQKWSNHILGARQLLRVIDFAGMSRYIKEAKRQREREQNMYYRQQQALGHNPYDSRFQQPANLGEINEDIVGRLMGTSIPYNDYSRVMDSNSQDDTSNYSQKELDDYEIQRDLYWWYCKQDAYQGVLGGGRLFMDYRLWAFCPPRAPIGRLNATYGTYDHLMLLFGRLASFAAKDAKRKRLAIKANGGWRPPPGMSGSGDQTSQQGPPPSQRGPPPQGPGFPGMVPGVTEAQLPMGFSQSTGHNSGSSSPHSSGSEEVDLGQQLHDALEEWQDIINAFSLLSSHFGEDFAALGPEFSAPIQTPFGPALQYRTYGIAGIWMNFYMALIACHRAHPSMPPAAMMAAGIAARETAQYANELGRIAAGIYPDMETATAVNPGVGAALIESATPLFISGVQYQSPAQRAYIITHLHTVARLTGWQTALAIANGCETCWIKTAEIGRGPPYTRLEDQIPHLATPARPFPPQSAVRLSSFTPQMPGEKDTTAGLSAGGRGNTDIWNTGRRIDRAFLGKSELERRGLLKEGGRVHYALGVLGVESDFEGLGLEDGGGGEGGR</sequence>
<protein>
    <submittedName>
        <fullName evidence="5">Zn2/Cys6 DNA-binding protein</fullName>
    </submittedName>
</protein>
<feature type="compositionally biased region" description="Low complexity" evidence="3">
    <location>
        <begin position="276"/>
        <end position="299"/>
    </location>
</feature>
<dbReference type="STRING" id="1116229.S3CYG2"/>
<dbReference type="InterPro" id="IPR036864">
    <property type="entry name" value="Zn2-C6_fun-type_DNA-bd_sf"/>
</dbReference>
<feature type="domain" description="Zn(2)-C6 fungal-type" evidence="4">
    <location>
        <begin position="43"/>
        <end position="71"/>
    </location>
</feature>
<feature type="compositionally biased region" description="Polar residues" evidence="3">
    <location>
        <begin position="110"/>
        <end position="122"/>
    </location>
</feature>
<feature type="compositionally biased region" description="Basic residues" evidence="3">
    <location>
        <begin position="28"/>
        <end position="40"/>
    </location>
</feature>
<feature type="region of interest" description="Disordered" evidence="3">
    <location>
        <begin position="748"/>
        <end position="824"/>
    </location>
</feature>
<feature type="compositionally biased region" description="Polar residues" evidence="3">
    <location>
        <begin position="157"/>
        <end position="169"/>
    </location>
</feature>
<name>S3CYG2_GLAL2</name>
<feature type="compositionally biased region" description="Low complexity" evidence="3">
    <location>
        <begin position="802"/>
        <end position="819"/>
    </location>
</feature>
<dbReference type="SMART" id="SM00066">
    <property type="entry name" value="GAL4"/>
    <property type="match status" value="1"/>
</dbReference>
<keyword evidence="2" id="KW-0539">Nucleus</keyword>
<feature type="region of interest" description="Disordered" evidence="3">
    <location>
        <begin position="1036"/>
        <end position="1058"/>
    </location>
</feature>
<dbReference type="Proteomes" id="UP000016922">
    <property type="component" value="Unassembled WGS sequence"/>
</dbReference>
<feature type="compositionally biased region" description="Acidic residues" evidence="3">
    <location>
        <begin position="352"/>
        <end position="369"/>
    </location>
</feature>
<reference evidence="5 6" key="1">
    <citation type="journal article" date="2013" name="BMC Genomics">
        <title>Genomics-driven discovery of the pneumocandin biosynthetic gene cluster in the fungus Glarea lozoyensis.</title>
        <authorList>
            <person name="Chen L."/>
            <person name="Yue Q."/>
            <person name="Zhang X."/>
            <person name="Xiang M."/>
            <person name="Wang C."/>
            <person name="Li S."/>
            <person name="Che Y."/>
            <person name="Ortiz-Lopez F.J."/>
            <person name="Bills G.F."/>
            <person name="Liu X."/>
            <person name="An Z."/>
        </authorList>
    </citation>
    <scope>NUCLEOTIDE SEQUENCE [LARGE SCALE GENOMIC DNA]</scope>
    <source>
        <strain evidence="6">ATCC 20868 / MF5171</strain>
    </source>
</reference>
<feature type="compositionally biased region" description="Basic and acidic residues" evidence="3">
    <location>
        <begin position="184"/>
        <end position="194"/>
    </location>
</feature>
<dbReference type="PROSITE" id="PS50048">
    <property type="entry name" value="ZN2_CY6_FUNGAL_2"/>
    <property type="match status" value="1"/>
</dbReference>
<evidence type="ECO:0000313" key="5">
    <source>
        <dbReference type="EMBL" id="EPE31307.1"/>
    </source>
</evidence>
<feature type="compositionally biased region" description="Polar residues" evidence="3">
    <location>
        <begin position="224"/>
        <end position="233"/>
    </location>
</feature>
<dbReference type="Pfam" id="PF00172">
    <property type="entry name" value="Zn_clus"/>
    <property type="match status" value="1"/>
</dbReference>
<keyword evidence="6" id="KW-1185">Reference proteome</keyword>
<dbReference type="InterPro" id="IPR021858">
    <property type="entry name" value="Fun_TF"/>
</dbReference>
<dbReference type="GO" id="GO:0008270">
    <property type="term" value="F:zinc ion binding"/>
    <property type="evidence" value="ECO:0007669"/>
    <property type="project" value="InterPro"/>
</dbReference>
<dbReference type="GeneID" id="19471650"/>
<dbReference type="PANTHER" id="PTHR37534:SF23">
    <property type="entry name" value="ZN(II)2CYS6 TRANSCRIPTION FACTOR (EUROFUNG)"/>
    <property type="match status" value="1"/>
</dbReference>
<dbReference type="Pfam" id="PF11951">
    <property type="entry name" value="Fungal_trans_2"/>
    <property type="match status" value="1"/>
</dbReference>
<dbReference type="EMBL" id="KE145362">
    <property type="protein sequence ID" value="EPE31307.1"/>
    <property type="molecule type" value="Genomic_DNA"/>
</dbReference>
<dbReference type="OrthoDB" id="5391043at2759"/>
<feature type="region of interest" description="Disordered" evidence="3">
    <location>
        <begin position="1"/>
        <end position="40"/>
    </location>
</feature>
<dbReference type="RefSeq" id="XP_008081582.1">
    <property type="nucleotide sequence ID" value="XM_008083391.1"/>
</dbReference>
<proteinExistence type="predicted"/>
<feature type="compositionally biased region" description="Low complexity" evidence="3">
    <location>
        <begin position="127"/>
        <end position="145"/>
    </location>
</feature>
<dbReference type="GO" id="GO:0045944">
    <property type="term" value="P:positive regulation of transcription by RNA polymerase II"/>
    <property type="evidence" value="ECO:0007669"/>
    <property type="project" value="TreeGrafter"/>
</dbReference>
<dbReference type="GO" id="GO:0000976">
    <property type="term" value="F:transcription cis-regulatory region binding"/>
    <property type="evidence" value="ECO:0007669"/>
    <property type="project" value="TreeGrafter"/>
</dbReference>
<evidence type="ECO:0000256" key="2">
    <source>
        <dbReference type="ARBA" id="ARBA00023242"/>
    </source>
</evidence>
<comment type="subcellular location">
    <subcellularLocation>
        <location evidence="1">Nucleus</location>
    </subcellularLocation>
</comment>
<accession>S3CYG2</accession>
<gene>
    <name evidence="5" type="ORF">GLAREA_12610</name>
</gene>
<feature type="region of interest" description="Disordered" evidence="3">
    <location>
        <begin position="350"/>
        <end position="369"/>
    </location>
</feature>
<feature type="compositionally biased region" description="Pro residues" evidence="3">
    <location>
        <begin position="770"/>
        <end position="783"/>
    </location>
</feature>
<dbReference type="KEGG" id="glz:GLAREA_12610"/>
<dbReference type="InterPro" id="IPR001138">
    <property type="entry name" value="Zn2Cys6_DnaBD"/>
</dbReference>
<dbReference type="CDD" id="cd00067">
    <property type="entry name" value="GAL4"/>
    <property type="match status" value="1"/>
</dbReference>
<dbReference type="AlphaFoldDB" id="S3CYG2"/>
<evidence type="ECO:0000313" key="6">
    <source>
        <dbReference type="Proteomes" id="UP000016922"/>
    </source>
</evidence>
<evidence type="ECO:0000259" key="4">
    <source>
        <dbReference type="PROSITE" id="PS50048"/>
    </source>
</evidence>
<organism evidence="5 6">
    <name type="scientific">Glarea lozoyensis (strain ATCC 20868 / MF5171)</name>
    <dbReference type="NCBI Taxonomy" id="1116229"/>
    <lineage>
        <taxon>Eukaryota</taxon>
        <taxon>Fungi</taxon>
        <taxon>Dikarya</taxon>
        <taxon>Ascomycota</taxon>
        <taxon>Pezizomycotina</taxon>
        <taxon>Leotiomycetes</taxon>
        <taxon>Helotiales</taxon>
        <taxon>Helotiaceae</taxon>
        <taxon>Glarea</taxon>
    </lineage>
</organism>
<evidence type="ECO:0000256" key="3">
    <source>
        <dbReference type="SAM" id="MobiDB-lite"/>
    </source>
</evidence>
<dbReference type="PANTHER" id="PTHR37534">
    <property type="entry name" value="TRANSCRIPTIONAL ACTIVATOR PROTEIN UGA3"/>
    <property type="match status" value="1"/>
</dbReference>
<dbReference type="eggNOG" id="ENOG502QT9U">
    <property type="taxonomic scope" value="Eukaryota"/>
</dbReference>
<feature type="region of interest" description="Disordered" evidence="3">
    <location>
        <begin position="276"/>
        <end position="312"/>
    </location>
</feature>
<dbReference type="GO" id="GO:0005634">
    <property type="term" value="C:nucleus"/>
    <property type="evidence" value="ECO:0007669"/>
    <property type="project" value="UniProtKB-SubCell"/>
</dbReference>
<keyword evidence="5" id="KW-0238">DNA-binding</keyword>
<dbReference type="OMA" id="IAGIWMN"/>
<dbReference type="HOGENOM" id="CLU_006603_0_0_1"/>
<dbReference type="GO" id="GO:0000981">
    <property type="term" value="F:DNA-binding transcription factor activity, RNA polymerase II-specific"/>
    <property type="evidence" value="ECO:0007669"/>
    <property type="project" value="InterPro"/>
</dbReference>
<feature type="region of interest" description="Disordered" evidence="3">
    <location>
        <begin position="99"/>
        <end position="237"/>
    </location>
</feature>
<evidence type="ECO:0000256" key="1">
    <source>
        <dbReference type="ARBA" id="ARBA00004123"/>
    </source>
</evidence>
<dbReference type="PROSITE" id="PS00463">
    <property type="entry name" value="ZN2_CY6_FUNGAL_1"/>
    <property type="match status" value="1"/>
</dbReference>
<dbReference type="SUPFAM" id="SSF57701">
    <property type="entry name" value="Zn2/Cys6 DNA-binding domain"/>
    <property type="match status" value="1"/>
</dbReference>
<dbReference type="Gene3D" id="4.10.240.10">
    <property type="entry name" value="Zn(2)-C6 fungal-type DNA-binding domain"/>
    <property type="match status" value="1"/>
</dbReference>